<evidence type="ECO:0000313" key="4">
    <source>
        <dbReference type="EMBL" id="CAH2220542.1"/>
    </source>
</evidence>
<dbReference type="Pfam" id="PF00035">
    <property type="entry name" value="dsrm"/>
    <property type="match status" value="1"/>
</dbReference>
<keyword evidence="1 2" id="KW-0694">RNA-binding</keyword>
<dbReference type="GO" id="GO:0003725">
    <property type="term" value="F:double-stranded RNA binding"/>
    <property type="evidence" value="ECO:0007669"/>
    <property type="project" value="TreeGrafter"/>
</dbReference>
<dbReference type="InterPro" id="IPR051247">
    <property type="entry name" value="RLC_Component"/>
</dbReference>
<dbReference type="AlphaFoldDB" id="A0AAD1QZ27"/>
<dbReference type="InterPro" id="IPR014720">
    <property type="entry name" value="dsRBD_dom"/>
</dbReference>
<dbReference type="GO" id="GO:0005634">
    <property type="term" value="C:nucleus"/>
    <property type="evidence" value="ECO:0007669"/>
    <property type="project" value="TreeGrafter"/>
</dbReference>
<dbReference type="GO" id="GO:0016442">
    <property type="term" value="C:RISC complex"/>
    <property type="evidence" value="ECO:0007669"/>
    <property type="project" value="TreeGrafter"/>
</dbReference>
<evidence type="ECO:0000259" key="3">
    <source>
        <dbReference type="PROSITE" id="PS50137"/>
    </source>
</evidence>
<dbReference type="PROSITE" id="PS50137">
    <property type="entry name" value="DS_RBD"/>
    <property type="match status" value="1"/>
</dbReference>
<proteinExistence type="predicted"/>
<protein>
    <submittedName>
        <fullName evidence="4">RISC-loading complex subunit TARBP2</fullName>
    </submittedName>
</protein>
<dbReference type="GO" id="GO:0035197">
    <property type="term" value="F:siRNA binding"/>
    <property type="evidence" value="ECO:0007669"/>
    <property type="project" value="TreeGrafter"/>
</dbReference>
<dbReference type="SMART" id="SM00358">
    <property type="entry name" value="DSRM"/>
    <property type="match status" value="1"/>
</dbReference>
<organism evidence="4 5">
    <name type="scientific">Pelobates cultripes</name>
    <name type="common">Western spadefoot toad</name>
    <dbReference type="NCBI Taxonomy" id="61616"/>
    <lineage>
        <taxon>Eukaryota</taxon>
        <taxon>Metazoa</taxon>
        <taxon>Chordata</taxon>
        <taxon>Craniata</taxon>
        <taxon>Vertebrata</taxon>
        <taxon>Euteleostomi</taxon>
        <taxon>Amphibia</taxon>
        <taxon>Batrachia</taxon>
        <taxon>Anura</taxon>
        <taxon>Pelobatoidea</taxon>
        <taxon>Pelobatidae</taxon>
        <taxon>Pelobates</taxon>
    </lineage>
</organism>
<gene>
    <name evidence="4" type="ORF">PECUL_23A037731</name>
</gene>
<reference evidence="4" key="1">
    <citation type="submission" date="2022-03" db="EMBL/GenBank/DDBJ databases">
        <authorList>
            <person name="Alioto T."/>
            <person name="Alioto T."/>
            <person name="Gomez Garrido J."/>
        </authorList>
    </citation>
    <scope>NUCLEOTIDE SEQUENCE</scope>
</reference>
<name>A0AAD1QZ27_PELCU</name>
<accession>A0AAD1QZ27</accession>
<dbReference type="PANTHER" id="PTHR46205:SF1">
    <property type="entry name" value="RISC-LOADING COMPLEX SUBUNIT TARBP2"/>
    <property type="match status" value="1"/>
</dbReference>
<dbReference type="EMBL" id="OW240912">
    <property type="protein sequence ID" value="CAH2220542.1"/>
    <property type="molecule type" value="Genomic_DNA"/>
</dbReference>
<dbReference type="Gene3D" id="3.30.160.20">
    <property type="match status" value="1"/>
</dbReference>
<dbReference type="GO" id="GO:0005737">
    <property type="term" value="C:cytoplasm"/>
    <property type="evidence" value="ECO:0007669"/>
    <property type="project" value="TreeGrafter"/>
</dbReference>
<dbReference type="Proteomes" id="UP001295444">
    <property type="component" value="Chromosome 01"/>
</dbReference>
<feature type="domain" description="DRBM" evidence="3">
    <location>
        <begin position="29"/>
        <end position="80"/>
    </location>
</feature>
<dbReference type="GO" id="GO:0070920">
    <property type="term" value="P:regulation of regulatory ncRNA processing"/>
    <property type="evidence" value="ECO:0007669"/>
    <property type="project" value="TreeGrafter"/>
</dbReference>
<evidence type="ECO:0000256" key="1">
    <source>
        <dbReference type="ARBA" id="ARBA00022884"/>
    </source>
</evidence>
<dbReference type="SUPFAM" id="SSF54768">
    <property type="entry name" value="dsRNA-binding domain-like"/>
    <property type="match status" value="1"/>
</dbReference>
<keyword evidence="5" id="KW-1185">Reference proteome</keyword>
<evidence type="ECO:0000256" key="2">
    <source>
        <dbReference type="PROSITE-ProRule" id="PRU00266"/>
    </source>
</evidence>
<sequence length="118" mass="12836">MSENEECGNQTSSGCPSLEQMLALSPGKTPINLLQEYGTRIGKTPVYNLLKAEGQAHQPNFTFRVSVGDINCTGQSPGSSSLRGEMPVSRIHCAVYMVSILSWRDFPSSDSNFTAFTE</sequence>
<dbReference type="PANTHER" id="PTHR46205">
    <property type="entry name" value="LOQUACIOUS, ISOFORM B"/>
    <property type="match status" value="1"/>
</dbReference>
<dbReference type="GO" id="GO:0070578">
    <property type="term" value="C:RISC-loading complex"/>
    <property type="evidence" value="ECO:0007669"/>
    <property type="project" value="TreeGrafter"/>
</dbReference>
<dbReference type="GO" id="GO:0030422">
    <property type="term" value="P:siRNA processing"/>
    <property type="evidence" value="ECO:0007669"/>
    <property type="project" value="TreeGrafter"/>
</dbReference>
<evidence type="ECO:0000313" key="5">
    <source>
        <dbReference type="Proteomes" id="UP001295444"/>
    </source>
</evidence>